<name>F9XBU6_ZYMTI</name>
<gene>
    <name evidence="3" type="ORF">MYCGRDRAFT_109626</name>
</gene>
<dbReference type="KEGG" id="ztr:MYCGRDRAFT_109626"/>
<evidence type="ECO:0000256" key="2">
    <source>
        <dbReference type="SAM" id="SignalP"/>
    </source>
</evidence>
<dbReference type="RefSeq" id="XP_003852505.1">
    <property type="nucleotide sequence ID" value="XM_003852457.1"/>
</dbReference>
<reference evidence="3 4" key="1">
    <citation type="journal article" date="2011" name="PLoS Genet.">
        <title>Finished genome of the fungal wheat pathogen Mycosphaerella graminicola reveals dispensome structure, chromosome plasticity, and stealth pathogenesis.</title>
        <authorList>
            <person name="Goodwin S.B."/>
            <person name="Ben M'barek S."/>
            <person name="Dhillon B."/>
            <person name="Wittenberg A.H.J."/>
            <person name="Crane C.F."/>
            <person name="Hane J.K."/>
            <person name="Foster A.J."/>
            <person name="Van der Lee T.A.J."/>
            <person name="Grimwood J."/>
            <person name="Aerts A."/>
            <person name="Antoniw J."/>
            <person name="Bailey A."/>
            <person name="Bluhm B."/>
            <person name="Bowler J."/>
            <person name="Bristow J."/>
            <person name="van der Burgt A."/>
            <person name="Canto-Canche B."/>
            <person name="Churchill A.C.L."/>
            <person name="Conde-Ferraez L."/>
            <person name="Cools H.J."/>
            <person name="Coutinho P.M."/>
            <person name="Csukai M."/>
            <person name="Dehal P."/>
            <person name="De Wit P."/>
            <person name="Donzelli B."/>
            <person name="van de Geest H.C."/>
            <person name="van Ham R.C.H.J."/>
            <person name="Hammond-Kosack K.E."/>
            <person name="Henrissat B."/>
            <person name="Kilian A."/>
            <person name="Kobayashi A.K."/>
            <person name="Koopmann E."/>
            <person name="Kourmpetis Y."/>
            <person name="Kuzniar A."/>
            <person name="Lindquist E."/>
            <person name="Lombard V."/>
            <person name="Maliepaard C."/>
            <person name="Martins N."/>
            <person name="Mehrabi R."/>
            <person name="Nap J.P.H."/>
            <person name="Ponomarenko A."/>
            <person name="Rudd J.J."/>
            <person name="Salamov A."/>
            <person name="Schmutz J."/>
            <person name="Schouten H.J."/>
            <person name="Shapiro H."/>
            <person name="Stergiopoulos I."/>
            <person name="Torriani S.F.F."/>
            <person name="Tu H."/>
            <person name="de Vries R.P."/>
            <person name="Waalwijk C."/>
            <person name="Ware S.B."/>
            <person name="Wiebenga A."/>
            <person name="Zwiers L.-H."/>
            <person name="Oliver R.P."/>
            <person name="Grigoriev I.V."/>
            <person name="Kema G.H.J."/>
        </authorList>
    </citation>
    <scope>NUCLEOTIDE SEQUENCE [LARGE SCALE GENOMIC DNA]</scope>
    <source>
        <strain evidence="4">CBS 115943 / IPO323</strain>
    </source>
</reference>
<feature type="chain" id="PRO_5003391273" evidence="2">
    <location>
        <begin position="18"/>
        <end position="501"/>
    </location>
</feature>
<organism evidence="3 4">
    <name type="scientific">Zymoseptoria tritici (strain CBS 115943 / IPO323)</name>
    <name type="common">Speckled leaf blotch fungus</name>
    <name type="synonym">Septoria tritici</name>
    <dbReference type="NCBI Taxonomy" id="336722"/>
    <lineage>
        <taxon>Eukaryota</taxon>
        <taxon>Fungi</taxon>
        <taxon>Dikarya</taxon>
        <taxon>Ascomycota</taxon>
        <taxon>Pezizomycotina</taxon>
        <taxon>Dothideomycetes</taxon>
        <taxon>Dothideomycetidae</taxon>
        <taxon>Mycosphaerellales</taxon>
        <taxon>Mycosphaerellaceae</taxon>
        <taxon>Zymoseptoria</taxon>
    </lineage>
</organism>
<keyword evidence="2" id="KW-0732">Signal</keyword>
<dbReference type="eggNOG" id="ENOG502RFYQ">
    <property type="taxonomic scope" value="Eukaryota"/>
</dbReference>
<proteinExistence type="predicted"/>
<feature type="region of interest" description="Disordered" evidence="1">
    <location>
        <begin position="140"/>
        <end position="174"/>
    </location>
</feature>
<feature type="compositionally biased region" description="Polar residues" evidence="1">
    <location>
        <begin position="93"/>
        <end position="110"/>
    </location>
</feature>
<dbReference type="InParanoid" id="F9XBU6"/>
<dbReference type="AlphaFoldDB" id="F9XBU6"/>
<protein>
    <submittedName>
        <fullName evidence="3">Uncharacterized protein</fullName>
    </submittedName>
</protein>
<dbReference type="EMBL" id="CM001200">
    <property type="protein sequence ID" value="EGP87481.1"/>
    <property type="molecule type" value="Genomic_DNA"/>
</dbReference>
<evidence type="ECO:0000256" key="1">
    <source>
        <dbReference type="SAM" id="MobiDB-lite"/>
    </source>
</evidence>
<evidence type="ECO:0000313" key="3">
    <source>
        <dbReference type="EMBL" id="EGP87481.1"/>
    </source>
</evidence>
<dbReference type="GeneID" id="13394083"/>
<keyword evidence="4" id="KW-1185">Reference proteome</keyword>
<feature type="region of interest" description="Disordered" evidence="1">
    <location>
        <begin position="89"/>
        <end position="110"/>
    </location>
</feature>
<evidence type="ECO:0000313" key="4">
    <source>
        <dbReference type="Proteomes" id="UP000008062"/>
    </source>
</evidence>
<sequence length="501" mass="51780">MLSLSFLLTALLCFANANPLPGSRLQARQTQQVSITLSVSDSQFRSFENSATLKSYLQSQGYNYNLNYNQLSQTIVSTENYFASKAASTTSTNSLAPPNSDAIQTDSDSTTLNGDASYTNISATADTNLVSAFSFSDGNAASSGGAIQRRKTISSTSSSGTADSTATVTGSTNPVSIFSSADVPSASTSTTLQGSPQDALAAGTCAAAANGASASAQVVTTVTYPVGSSGRSATSGSVSSIFCESGVSARSSGAASGSGTSTGLARAALTDGGVSAQAPINIRLDANHSDLRPPAPPCYAPATMVSLVLPYATNGVWPFGNLTVRLARLAKQPSTPSSPSSPLWLQVGAALPHGDIDRRASVVPAICANSDCGRKRDESAAAAQLQDHLDRRSVPWPDTCADPPCDRKRDAPATAAVQVRNDLNRRASVYPQTCVDNDCKIKREDSAAAAQLQDQLESRASVVPENPDCRMIGDCEVKREAADGKEKPDASVYPPSCVMGC</sequence>
<feature type="signal peptide" evidence="2">
    <location>
        <begin position="1"/>
        <end position="17"/>
    </location>
</feature>
<accession>F9XBU6</accession>
<feature type="compositionally biased region" description="Low complexity" evidence="1">
    <location>
        <begin position="153"/>
        <end position="172"/>
    </location>
</feature>
<dbReference type="Proteomes" id="UP000008062">
    <property type="component" value="Chromosome 5"/>
</dbReference>
<dbReference type="OrthoDB" id="3648876at2759"/>
<dbReference type="HOGENOM" id="CLU_544245_0_0_1"/>